<feature type="domain" description="Photolyase/cryptochrome alpha/beta" evidence="5">
    <location>
        <begin position="4"/>
        <end position="134"/>
    </location>
</feature>
<dbReference type="Pfam" id="PF00875">
    <property type="entry name" value="DNA_photolyase"/>
    <property type="match status" value="1"/>
</dbReference>
<comment type="cofactor">
    <cofactor evidence="2">
        <name>FAD</name>
        <dbReference type="ChEBI" id="CHEBI:57692"/>
    </cofactor>
</comment>
<organism evidence="6 7">
    <name type="scientific">Persicobacter psychrovividus</name>
    <dbReference type="NCBI Taxonomy" id="387638"/>
    <lineage>
        <taxon>Bacteria</taxon>
        <taxon>Pseudomonadati</taxon>
        <taxon>Bacteroidota</taxon>
        <taxon>Cytophagia</taxon>
        <taxon>Cytophagales</taxon>
        <taxon>Persicobacteraceae</taxon>
        <taxon>Persicobacter</taxon>
    </lineage>
</organism>
<evidence type="ECO:0000256" key="3">
    <source>
        <dbReference type="ARBA" id="ARBA00022630"/>
    </source>
</evidence>
<dbReference type="Proteomes" id="UP001354989">
    <property type="component" value="Plasmid pPP1"/>
</dbReference>
<dbReference type="EMBL" id="AP025293">
    <property type="protein sequence ID" value="BDD00497.1"/>
    <property type="molecule type" value="Genomic_DNA"/>
</dbReference>
<dbReference type="PROSITE" id="PS51645">
    <property type="entry name" value="PHR_CRY_ALPHA_BETA"/>
    <property type="match status" value="1"/>
</dbReference>
<evidence type="ECO:0000259" key="5">
    <source>
        <dbReference type="PROSITE" id="PS51645"/>
    </source>
</evidence>
<accession>A0ABM7VIA9</accession>
<reference evidence="6 7" key="1">
    <citation type="submission" date="2021-12" db="EMBL/GenBank/DDBJ databases">
        <title>Genome sequencing of bacteria with rrn-lacking chromosome and rrn-plasmid.</title>
        <authorList>
            <person name="Anda M."/>
            <person name="Iwasaki W."/>
        </authorList>
    </citation>
    <scope>NUCLEOTIDE SEQUENCE [LARGE SCALE GENOMIC DNA]</scope>
    <source>
        <strain evidence="6 7">NBRC 101262</strain>
        <plasmid evidence="6 7">pPP1</plasmid>
    </source>
</reference>
<keyword evidence="4" id="KW-0274">FAD</keyword>
<keyword evidence="6" id="KW-0614">Plasmid</keyword>
<dbReference type="SUPFAM" id="SSF48173">
    <property type="entry name" value="Cryptochrome/photolyase FAD-binding domain"/>
    <property type="match status" value="1"/>
</dbReference>
<dbReference type="Gene3D" id="1.10.579.10">
    <property type="entry name" value="DNA Cyclobutane Dipyrimidine Photolyase, subunit A, domain 3"/>
    <property type="match status" value="1"/>
</dbReference>
<geneLocation type="plasmid" evidence="6 7">
    <name>pPP1</name>
</geneLocation>
<proteinExistence type="predicted"/>
<dbReference type="InterPro" id="IPR036134">
    <property type="entry name" value="Crypto/Photolyase_FAD-like_sf"/>
</dbReference>
<keyword evidence="3" id="KW-0285">Flavoprotein</keyword>
<dbReference type="InterPro" id="IPR006050">
    <property type="entry name" value="DNA_photolyase_N"/>
</dbReference>
<dbReference type="Gene3D" id="3.40.50.620">
    <property type="entry name" value="HUPs"/>
    <property type="match status" value="1"/>
</dbReference>
<dbReference type="Pfam" id="PF03441">
    <property type="entry name" value="FAD_binding_7"/>
    <property type="match status" value="1"/>
</dbReference>
<dbReference type="InterPro" id="IPR002081">
    <property type="entry name" value="Cryptochrome/DNA_photolyase_1"/>
</dbReference>
<dbReference type="PANTHER" id="PTHR11455">
    <property type="entry name" value="CRYPTOCHROME"/>
    <property type="match status" value="1"/>
</dbReference>
<dbReference type="SUPFAM" id="SSF52425">
    <property type="entry name" value="Cryptochrome/photolyase, N-terminal domain"/>
    <property type="match status" value="1"/>
</dbReference>
<evidence type="ECO:0000256" key="4">
    <source>
        <dbReference type="ARBA" id="ARBA00022827"/>
    </source>
</evidence>
<dbReference type="InterPro" id="IPR014729">
    <property type="entry name" value="Rossmann-like_a/b/a_fold"/>
</dbReference>
<evidence type="ECO:0000256" key="1">
    <source>
        <dbReference type="ARBA" id="ARBA00001932"/>
    </source>
</evidence>
<dbReference type="InterPro" id="IPR005101">
    <property type="entry name" value="Cryptochr/Photolyase_FAD-bd"/>
</dbReference>
<sequence>MKPKINLVWIKRDLRTQNHEPLHLAEMQDIPYLIIYNFSPSMVQMPDFDDRHGRFILESIEEMNTVFAPFKRKIIVAYAEMLDLLKALAPHYQLKTVFSYQETGRQLSWDLDKAVNSYCQEHKIHWQESQRDGIVRGLRNRTNWDRLWTKTMEAPLLKNDFKLNEFKMTPNIFDSFQLPDSMRKKWTSSSHSMQQGGEANGWKYLTSFVEDRAKNYRKHISKPAESRRSCARVSPYLAWGNLSVAQVYQFVKYHGNNLWYKASFSAFLTRLRWHCHFIQKFEMEINYEHRCINKGFELLQWERKNDLIKAWEDGLTGIPMVDACIRCVKATGWINFRMRAMLVSFFCHRLGQDWRWGVDFLARQFLDYEVGIHFTQFQMQAGTTGINTIRIYNPVKQGQDHDPEGAFIKKWVPELRALSPAQIHAPWEATPIGLSSVDFKLGTDYPLPAIDLVESAKRNRQKLWQHRKHPLVKEEAQRLLQKHVRPKK</sequence>
<dbReference type="Gene3D" id="1.25.40.80">
    <property type="match status" value="1"/>
</dbReference>
<evidence type="ECO:0000313" key="6">
    <source>
        <dbReference type="EMBL" id="BDD00497.1"/>
    </source>
</evidence>
<name>A0ABM7VIA9_9BACT</name>
<evidence type="ECO:0000313" key="7">
    <source>
        <dbReference type="Proteomes" id="UP001354989"/>
    </source>
</evidence>
<dbReference type="RefSeq" id="WP_338398354.1">
    <property type="nucleotide sequence ID" value="NZ_AP025293.1"/>
</dbReference>
<protein>
    <submittedName>
        <fullName evidence="6">FAD-binding protein</fullName>
    </submittedName>
</protein>
<gene>
    <name evidence="6" type="primary">phrB2</name>
    <name evidence="6" type="ORF">PEPS_27770</name>
</gene>
<keyword evidence="7" id="KW-1185">Reference proteome</keyword>
<dbReference type="InterPro" id="IPR036155">
    <property type="entry name" value="Crypto/Photolyase_N_sf"/>
</dbReference>
<dbReference type="PANTHER" id="PTHR11455:SF9">
    <property type="entry name" value="CRYPTOCHROME CIRCADIAN CLOCK 5 ISOFORM X1"/>
    <property type="match status" value="1"/>
</dbReference>
<evidence type="ECO:0000256" key="2">
    <source>
        <dbReference type="ARBA" id="ARBA00001974"/>
    </source>
</evidence>
<comment type="cofactor">
    <cofactor evidence="1">
        <name>(6R)-5,10-methylene-5,6,7,8-tetrahydrofolate</name>
        <dbReference type="ChEBI" id="CHEBI:15636"/>
    </cofactor>
</comment>